<dbReference type="Proteomes" id="UP000305709">
    <property type="component" value="Unassembled WGS sequence"/>
</dbReference>
<dbReference type="Gene3D" id="1.10.287.1490">
    <property type="match status" value="1"/>
</dbReference>
<gene>
    <name evidence="2" type="ORF">FHG71_02385</name>
</gene>
<proteinExistence type="predicted"/>
<dbReference type="PIRSF" id="PIRSF029407">
    <property type="entry name" value="UCP029407"/>
    <property type="match status" value="1"/>
</dbReference>
<keyword evidence="2" id="KW-0808">Transferase</keyword>
<dbReference type="SUPFAM" id="SSF57997">
    <property type="entry name" value="Tropomyosin"/>
    <property type="match status" value="1"/>
</dbReference>
<dbReference type="InterPro" id="IPR014556">
    <property type="entry name" value="UCP029407"/>
</dbReference>
<dbReference type="AlphaFoldDB" id="A0A5C4NLX3"/>
<dbReference type="OrthoDB" id="7210452at2"/>
<dbReference type="GO" id="GO:0016740">
    <property type="term" value="F:transferase activity"/>
    <property type="evidence" value="ECO:0007669"/>
    <property type="project" value="UniProtKB-KW"/>
</dbReference>
<reference evidence="2 3" key="1">
    <citation type="submission" date="2019-06" db="EMBL/GenBank/DDBJ databases">
        <authorList>
            <person name="Jiang L."/>
        </authorList>
    </citation>
    <scope>NUCLEOTIDE SEQUENCE [LARGE SCALE GENOMIC DNA]</scope>
    <source>
        <strain evidence="2 3">YIM 48858</strain>
    </source>
</reference>
<comment type="caution">
    <text evidence="2">The sequence shown here is derived from an EMBL/GenBank/DDBJ whole genome shotgun (WGS) entry which is preliminary data.</text>
</comment>
<dbReference type="EMBL" id="VDFV01000001">
    <property type="protein sequence ID" value="TNC74990.1"/>
    <property type="molecule type" value="Genomic_DNA"/>
</dbReference>
<accession>A0A5C4NLX3</accession>
<evidence type="ECO:0000313" key="2">
    <source>
        <dbReference type="EMBL" id="TNC74990.1"/>
    </source>
</evidence>
<sequence>MAGVLHIMGAELPQNLMPATRNNPVGHFESVEVCRLNDAILRSASSSWSDWCPFDRGWLDSFAAETMLDRAHEVLSGEWGQSRLALLKDPRICRLFPFWRSALAGVGYAPVVVHTHRDPAEVSQSLQRRDGLPPEIGRLLWLRHVLDAERATRGLSRVFVSYEGLLRDWRQTVGRITEGLGIRWPKSPDRAQAEVSRFLSPDLRHHRRERDSAAPAGALDPWLEEVRAILDTWAESGEVEVDHARLDAVAAQLEAATPVLGPIVDLALRLVACAGEFEREGGRLRADLDGASKDKAALEQQVAELRTKLGALEPERDKVSRTLAEAQDRIRDLDRSRADAEAAVEEQADRLRHLEAEAKGLRIQAARSSDEVAILTRQLVKTQKHLADESSRRKKAEAQVSALRSSTSWRITAPLRRTNLLLRRT</sequence>
<feature type="coiled-coil region" evidence="1">
    <location>
        <begin position="288"/>
        <end position="371"/>
    </location>
</feature>
<keyword evidence="1" id="KW-0175">Coiled coil</keyword>
<protein>
    <submittedName>
        <fullName evidence="2">Sulfotransferase family protein</fullName>
    </submittedName>
</protein>
<dbReference type="Gene3D" id="3.40.50.300">
    <property type="entry name" value="P-loop containing nucleotide triphosphate hydrolases"/>
    <property type="match status" value="1"/>
</dbReference>
<keyword evidence="3" id="KW-1185">Reference proteome</keyword>
<evidence type="ECO:0000256" key="1">
    <source>
        <dbReference type="SAM" id="Coils"/>
    </source>
</evidence>
<dbReference type="InterPro" id="IPR027417">
    <property type="entry name" value="P-loop_NTPase"/>
</dbReference>
<dbReference type="SUPFAM" id="SSF52540">
    <property type="entry name" value="P-loop containing nucleoside triphosphate hydrolases"/>
    <property type="match status" value="1"/>
</dbReference>
<organism evidence="2 3">
    <name type="scientific">Rubellimicrobium roseum</name>
    <dbReference type="NCBI Taxonomy" id="687525"/>
    <lineage>
        <taxon>Bacteria</taxon>
        <taxon>Pseudomonadati</taxon>
        <taxon>Pseudomonadota</taxon>
        <taxon>Alphaproteobacteria</taxon>
        <taxon>Rhodobacterales</taxon>
        <taxon>Roseobacteraceae</taxon>
        <taxon>Rubellimicrobium</taxon>
    </lineage>
</organism>
<evidence type="ECO:0000313" key="3">
    <source>
        <dbReference type="Proteomes" id="UP000305709"/>
    </source>
</evidence>
<name>A0A5C4NLX3_9RHOB</name>
<dbReference type="RefSeq" id="WP_139079984.1">
    <property type="nucleotide sequence ID" value="NZ_VDFV01000001.1"/>
</dbReference>